<sequence length="87" mass="9876">MFKLFFNSLVLLSFNINHQLSANPSISHIEVIENSQIIAQNSEKTEQFNQLKQELEKAGFEVILELPPRRGAHGLLQVSTKKYGLIP</sequence>
<protein>
    <submittedName>
        <fullName evidence="1">Uncharacterized protein</fullName>
    </submittedName>
</protein>
<dbReference type="AlphaFoldDB" id="T2IA83"/>
<reference evidence="1 2" key="1">
    <citation type="submission" date="2013-01" db="EMBL/GenBank/DDBJ databases">
        <authorList>
            <person name="Bench S."/>
        </authorList>
    </citation>
    <scope>NUCLEOTIDE SEQUENCE [LARGE SCALE GENOMIC DNA]</scope>
    <source>
        <strain evidence="1 2">WH 8502</strain>
    </source>
</reference>
<accession>T2IA83</accession>
<evidence type="ECO:0000313" key="2">
    <source>
        <dbReference type="Proteomes" id="UP000018348"/>
    </source>
</evidence>
<gene>
    <name evidence="1" type="ORF">CWATWH8502_3831</name>
</gene>
<comment type="caution">
    <text evidence="1">The sequence shown here is derived from an EMBL/GenBank/DDBJ whole genome shotgun (WGS) entry which is preliminary data.</text>
</comment>
<proteinExistence type="predicted"/>
<dbReference type="Proteomes" id="UP000018348">
    <property type="component" value="Unassembled WGS sequence"/>
</dbReference>
<evidence type="ECO:0000313" key="1">
    <source>
        <dbReference type="EMBL" id="CCQ50406.1"/>
    </source>
</evidence>
<dbReference type="EMBL" id="CAQK01000301">
    <property type="protein sequence ID" value="CCQ50406.1"/>
    <property type="molecule type" value="Genomic_DNA"/>
</dbReference>
<reference evidence="1 2" key="2">
    <citation type="submission" date="2013-09" db="EMBL/GenBank/DDBJ databases">
        <title>Whole genome comparison of six Crocosphaera watsonii strains with differing phenotypes.</title>
        <authorList>
            <person name="Bench S.R."/>
            <person name="Heller P."/>
            <person name="Frank I."/>
            <person name="Arciniega M."/>
            <person name="Shilova I.N."/>
            <person name="Zehr J.P."/>
        </authorList>
    </citation>
    <scope>NUCLEOTIDE SEQUENCE [LARGE SCALE GENOMIC DNA]</scope>
    <source>
        <strain evidence="1 2">WH 8502</strain>
    </source>
</reference>
<name>T2IA83_CROWT</name>
<organism evidence="1 2">
    <name type="scientific">Crocosphaera watsonii WH 8502</name>
    <dbReference type="NCBI Taxonomy" id="423474"/>
    <lineage>
        <taxon>Bacteria</taxon>
        <taxon>Bacillati</taxon>
        <taxon>Cyanobacteriota</taxon>
        <taxon>Cyanophyceae</taxon>
        <taxon>Oscillatoriophycideae</taxon>
        <taxon>Chroococcales</taxon>
        <taxon>Aphanothecaceae</taxon>
        <taxon>Crocosphaera</taxon>
    </lineage>
</organism>
<dbReference type="RefSeq" id="WP_021830078.1">
    <property type="nucleotide sequence ID" value="NZ_CAQK01000301.1"/>
</dbReference>